<comment type="caution">
    <text evidence="7">The sequence shown here is derived from an EMBL/GenBank/DDBJ whole genome shotgun (WGS) entry which is preliminary data.</text>
</comment>
<feature type="signal peptide" evidence="5">
    <location>
        <begin position="1"/>
        <end position="23"/>
    </location>
</feature>
<accession>A0A420Y0F5</accession>
<comment type="similarity">
    <text evidence="1 4">Belongs to the glycosyl hydrolase 43 family.</text>
</comment>
<keyword evidence="5" id="KW-0732">Signal</keyword>
<evidence type="ECO:0000256" key="1">
    <source>
        <dbReference type="ARBA" id="ARBA00009865"/>
    </source>
</evidence>
<feature type="domain" description="Beta-xylosidase C-terminal Concanavalin A-like" evidence="6">
    <location>
        <begin position="325"/>
        <end position="517"/>
    </location>
</feature>
<dbReference type="InterPro" id="IPR006710">
    <property type="entry name" value="Glyco_hydro_43"/>
</dbReference>
<reference evidence="7 8" key="1">
    <citation type="submission" date="2018-08" db="EMBL/GenBank/DDBJ databases">
        <title>Draft genome of the lignicolous fungus Coniochaeta pulveracea.</title>
        <authorList>
            <person name="Borstlap C.J."/>
            <person name="De Witt R.N."/>
            <person name="Botha A."/>
            <person name="Volschenk H."/>
        </authorList>
    </citation>
    <scope>NUCLEOTIDE SEQUENCE [LARGE SCALE GENOMIC DNA]</scope>
    <source>
        <strain evidence="7 8">CAB683</strain>
    </source>
</reference>
<dbReference type="InterPro" id="IPR051795">
    <property type="entry name" value="Glycosyl_Hydrlase_43"/>
</dbReference>
<evidence type="ECO:0000259" key="6">
    <source>
        <dbReference type="Pfam" id="PF17851"/>
    </source>
</evidence>
<dbReference type="InterPro" id="IPR013320">
    <property type="entry name" value="ConA-like_dom_sf"/>
</dbReference>
<dbReference type="GO" id="GO:0004553">
    <property type="term" value="F:hydrolase activity, hydrolyzing O-glycosyl compounds"/>
    <property type="evidence" value="ECO:0007669"/>
    <property type="project" value="InterPro"/>
</dbReference>
<dbReference type="PANTHER" id="PTHR42812:SF15">
    <property type="entry name" value="HYDROLASE, PUTATIVE (AFU_ORTHOLOGUE AFUA_2G00930)-RELATED"/>
    <property type="match status" value="1"/>
</dbReference>
<evidence type="ECO:0000256" key="2">
    <source>
        <dbReference type="ARBA" id="ARBA00022801"/>
    </source>
</evidence>
<sequence>MVPRISLVLATVVMSVQYAVCHAATTLKNPILWEDLADLDIFRVGDTFYYSSSTMHYSPGAPVLRSYDLVNWEYLTHSVPELNFGAKYYLNGSGRAYVNGIWASSLRYRPSNDHYYWIGCVDFAQTHVFTATGRELSAQTRWTGHKAIGTCYYDCGLLVDEDEAMYVAYGNTNISVARLSADGLSENMTQVVYRPPGGTYIEGSRFYKINGTYYILVTRPADAELVLRSNSPWGPYTQRTLADRIPSPVNGSGYPHQGGIVDTADGKWYYMAFIDAYPGGRVPVMAPVTWRDGWPTVVTDQGTWGTTYPVPVQTGRTVEPLTGVDYFQGNQLSAHWEWNHNPDSARFSLGAGGLSLSTASLTTDLFSARNTLTRRILGPQSSALFRVDISRMTDGDRAGAVLFRDWSSYIGVWREGQRSRLVLVNGLRLDRNKNWATASNGTVVASVADIGASEIFLRITADIHPGGALGVGGTLRNATFSWSRDGQTFAQLGPQVQMNNEYYFFMGARYGVFNHATKALGGRVTTPTAPE</sequence>
<proteinExistence type="inferred from homology"/>
<dbReference type="Gene3D" id="2.60.120.200">
    <property type="match status" value="1"/>
</dbReference>
<dbReference type="STRING" id="177199.A0A420Y0F5"/>
<dbReference type="Proteomes" id="UP000275385">
    <property type="component" value="Unassembled WGS sequence"/>
</dbReference>
<dbReference type="SUPFAM" id="SSF75005">
    <property type="entry name" value="Arabinanase/levansucrase/invertase"/>
    <property type="match status" value="1"/>
</dbReference>
<protein>
    <recommendedName>
        <fullName evidence="6">Beta-xylosidase C-terminal Concanavalin A-like domain-containing protein</fullName>
    </recommendedName>
</protein>
<evidence type="ECO:0000256" key="3">
    <source>
        <dbReference type="ARBA" id="ARBA00023295"/>
    </source>
</evidence>
<gene>
    <name evidence="7" type="ORF">DL546_003233</name>
</gene>
<dbReference type="InterPro" id="IPR023296">
    <property type="entry name" value="Glyco_hydro_beta-prop_sf"/>
</dbReference>
<evidence type="ECO:0000256" key="4">
    <source>
        <dbReference type="RuleBase" id="RU361187"/>
    </source>
</evidence>
<organism evidence="7 8">
    <name type="scientific">Coniochaeta pulveracea</name>
    <dbReference type="NCBI Taxonomy" id="177199"/>
    <lineage>
        <taxon>Eukaryota</taxon>
        <taxon>Fungi</taxon>
        <taxon>Dikarya</taxon>
        <taxon>Ascomycota</taxon>
        <taxon>Pezizomycotina</taxon>
        <taxon>Sordariomycetes</taxon>
        <taxon>Sordariomycetidae</taxon>
        <taxon>Coniochaetales</taxon>
        <taxon>Coniochaetaceae</taxon>
        <taxon>Coniochaeta</taxon>
    </lineage>
</organism>
<evidence type="ECO:0000313" key="8">
    <source>
        <dbReference type="Proteomes" id="UP000275385"/>
    </source>
</evidence>
<dbReference type="SUPFAM" id="SSF49899">
    <property type="entry name" value="Concanavalin A-like lectins/glucanases"/>
    <property type="match status" value="1"/>
</dbReference>
<dbReference type="Gene3D" id="2.115.10.20">
    <property type="entry name" value="Glycosyl hydrolase domain, family 43"/>
    <property type="match status" value="1"/>
</dbReference>
<name>A0A420Y0F5_9PEZI</name>
<dbReference type="InterPro" id="IPR041542">
    <property type="entry name" value="GH43_C2"/>
</dbReference>
<keyword evidence="2 4" id="KW-0378">Hydrolase</keyword>
<dbReference type="EMBL" id="QVQW01000075">
    <property type="protein sequence ID" value="RKU41415.1"/>
    <property type="molecule type" value="Genomic_DNA"/>
</dbReference>
<dbReference type="CDD" id="cd09001">
    <property type="entry name" value="GH43_FsAxh1-like"/>
    <property type="match status" value="1"/>
</dbReference>
<keyword evidence="8" id="KW-1185">Reference proteome</keyword>
<keyword evidence="3 4" id="KW-0326">Glycosidase</keyword>
<dbReference type="AlphaFoldDB" id="A0A420Y0F5"/>
<dbReference type="OrthoDB" id="2139957at2759"/>
<feature type="chain" id="PRO_5019313014" description="Beta-xylosidase C-terminal Concanavalin A-like domain-containing protein" evidence="5">
    <location>
        <begin position="24"/>
        <end position="531"/>
    </location>
</feature>
<dbReference type="Pfam" id="PF17851">
    <property type="entry name" value="GH43_C2"/>
    <property type="match status" value="1"/>
</dbReference>
<dbReference type="Pfam" id="PF04616">
    <property type="entry name" value="Glyco_hydro_43"/>
    <property type="match status" value="1"/>
</dbReference>
<evidence type="ECO:0000256" key="5">
    <source>
        <dbReference type="SAM" id="SignalP"/>
    </source>
</evidence>
<dbReference type="PANTHER" id="PTHR42812">
    <property type="entry name" value="BETA-XYLOSIDASE"/>
    <property type="match status" value="1"/>
</dbReference>
<evidence type="ECO:0000313" key="7">
    <source>
        <dbReference type="EMBL" id="RKU41415.1"/>
    </source>
</evidence>
<dbReference type="GO" id="GO:0005975">
    <property type="term" value="P:carbohydrate metabolic process"/>
    <property type="evidence" value="ECO:0007669"/>
    <property type="project" value="InterPro"/>
</dbReference>